<gene>
    <name evidence="1" type="ORF">NCTC10138_01424</name>
</gene>
<accession>A0A449BEZ7</accession>
<protein>
    <submittedName>
        <fullName evidence="1">Uncharacterized protein</fullName>
    </submittedName>
</protein>
<dbReference type="EMBL" id="LR215048">
    <property type="protein sequence ID" value="VEU81033.1"/>
    <property type="molecule type" value="Genomic_DNA"/>
</dbReference>
<dbReference type="KEGG" id="aaxa:NCTC10138_01424"/>
<keyword evidence="2" id="KW-1185">Reference proteome</keyword>
<evidence type="ECO:0000313" key="1">
    <source>
        <dbReference type="EMBL" id="VEU81033.1"/>
    </source>
</evidence>
<evidence type="ECO:0000313" key="2">
    <source>
        <dbReference type="Proteomes" id="UP000289841"/>
    </source>
</evidence>
<proteinExistence type="predicted"/>
<reference evidence="1 2" key="1">
    <citation type="submission" date="2019-01" db="EMBL/GenBank/DDBJ databases">
        <authorList>
            <consortium name="Pathogen Informatics"/>
        </authorList>
    </citation>
    <scope>NUCLEOTIDE SEQUENCE [LARGE SCALE GENOMIC DNA]</scope>
    <source>
        <strain evidence="1 2">NCTC10138</strain>
    </source>
</reference>
<dbReference type="AlphaFoldDB" id="A0A449BEZ7"/>
<dbReference type="RefSeq" id="WP_026389950.1">
    <property type="nucleotide sequence ID" value="NZ_LR215048.1"/>
</dbReference>
<organism evidence="1 2">
    <name type="scientific">Haploplasma axanthum</name>
    <name type="common">Acholeplasma axanthum</name>
    <dbReference type="NCBI Taxonomy" id="29552"/>
    <lineage>
        <taxon>Bacteria</taxon>
        <taxon>Bacillati</taxon>
        <taxon>Mycoplasmatota</taxon>
        <taxon>Mollicutes</taxon>
        <taxon>Acholeplasmatales</taxon>
        <taxon>Acholeplasmataceae</taxon>
        <taxon>Haploplasma</taxon>
    </lineage>
</organism>
<dbReference type="Proteomes" id="UP000289841">
    <property type="component" value="Chromosome"/>
</dbReference>
<sequence>MTYQEILSYINDKGKKVFNNNLIMFKDASYYNDEFNYRLLFYLNNTHISIDIEMRNPHVNSIMIWGLEEEVGKINKKNIDRTFLRIENFLDRCLFIKYYTENELDFGEFYLDSLYEFNESEVNDWFNSYENENLWQHLKNKKYQNGKDRVKKLEIRYKYFGTTKIYLKHDDNLFHLQ</sequence>
<name>A0A449BEZ7_HAPAX</name>